<organism evidence="1 2">
    <name type="scientific">Massilia orientalis</name>
    <dbReference type="NCBI Taxonomy" id="3050128"/>
    <lineage>
        <taxon>Bacteria</taxon>
        <taxon>Pseudomonadati</taxon>
        <taxon>Pseudomonadota</taxon>
        <taxon>Betaproteobacteria</taxon>
        <taxon>Burkholderiales</taxon>
        <taxon>Oxalobacteraceae</taxon>
        <taxon>Telluria group</taxon>
        <taxon>Massilia</taxon>
    </lineage>
</organism>
<accession>A0ACC7MI36</accession>
<dbReference type="EMBL" id="JASNRB020000023">
    <property type="protein sequence ID" value="MFJ1471567.1"/>
    <property type="molecule type" value="Genomic_DNA"/>
</dbReference>
<gene>
    <name evidence="1" type="ORF">QPK29_027925</name>
</gene>
<evidence type="ECO:0000313" key="2">
    <source>
        <dbReference type="Proteomes" id="UP001168096"/>
    </source>
</evidence>
<comment type="caution">
    <text evidence="1">The sequence shown here is derived from an EMBL/GenBank/DDBJ whole genome shotgun (WGS) entry which is preliminary data.</text>
</comment>
<proteinExistence type="predicted"/>
<dbReference type="Proteomes" id="UP001168096">
    <property type="component" value="Unassembled WGS sequence"/>
</dbReference>
<protein>
    <submittedName>
        <fullName evidence="1">Helix-turn-helix transcriptional regulator</fullName>
    </submittedName>
</protein>
<keyword evidence="2" id="KW-1185">Reference proteome</keyword>
<name>A0ACC7MI36_9BURK</name>
<reference evidence="1" key="1">
    <citation type="submission" date="2024-11" db="EMBL/GenBank/DDBJ databases">
        <title>Description of Massilia orientalis sp. nov., isolated from rhizosphere soil of Ageratina adenophora.</title>
        <authorList>
            <person name="Wang Y."/>
        </authorList>
    </citation>
    <scope>NUCLEOTIDE SEQUENCE</scope>
    <source>
        <strain evidence="1">YIM B02787</strain>
    </source>
</reference>
<evidence type="ECO:0000313" key="1">
    <source>
        <dbReference type="EMBL" id="MFJ1471567.1"/>
    </source>
</evidence>
<sequence length="64" mass="7324">MATIQRLVRTGSFPRPRQLSDRRVAWLVREIEEWAEGRPTSDLPPPLNTSKQKAAVSRQAHSED</sequence>